<accession>A0ACC2TXI7</accession>
<organism evidence="1 2">
    <name type="scientific">Entomophthora muscae</name>
    <dbReference type="NCBI Taxonomy" id="34485"/>
    <lineage>
        <taxon>Eukaryota</taxon>
        <taxon>Fungi</taxon>
        <taxon>Fungi incertae sedis</taxon>
        <taxon>Zoopagomycota</taxon>
        <taxon>Entomophthoromycotina</taxon>
        <taxon>Entomophthoromycetes</taxon>
        <taxon>Entomophthorales</taxon>
        <taxon>Entomophthoraceae</taxon>
        <taxon>Entomophthora</taxon>
    </lineage>
</organism>
<dbReference type="EMBL" id="QTSX02001879">
    <property type="protein sequence ID" value="KAJ9079171.1"/>
    <property type="molecule type" value="Genomic_DNA"/>
</dbReference>
<evidence type="ECO:0000313" key="2">
    <source>
        <dbReference type="Proteomes" id="UP001165960"/>
    </source>
</evidence>
<keyword evidence="2" id="KW-1185">Reference proteome</keyword>
<reference evidence="1" key="1">
    <citation type="submission" date="2022-04" db="EMBL/GenBank/DDBJ databases">
        <title>Genome of the entomopathogenic fungus Entomophthora muscae.</title>
        <authorList>
            <person name="Elya C."/>
            <person name="Lovett B.R."/>
            <person name="Lee E."/>
            <person name="Macias A.M."/>
            <person name="Hajek A.E."/>
            <person name="De Bivort B.L."/>
            <person name="Kasson M.T."/>
            <person name="De Fine Licht H.H."/>
            <person name="Stajich J.E."/>
        </authorList>
    </citation>
    <scope>NUCLEOTIDE SEQUENCE</scope>
    <source>
        <strain evidence="1">Berkeley</strain>
    </source>
</reference>
<sequence>MAGKALSYLVKLVPIIWWVMPVPASAPPSPEGASQYSWYPDRWLAAWVNDQKLARLMAVMMELLSFDFPEMRSAMLRYHAMNSDK</sequence>
<dbReference type="Proteomes" id="UP001165960">
    <property type="component" value="Unassembled WGS sequence"/>
</dbReference>
<proteinExistence type="predicted"/>
<gene>
    <name evidence="1" type="ORF">DSO57_1038172</name>
</gene>
<evidence type="ECO:0000313" key="1">
    <source>
        <dbReference type="EMBL" id="KAJ9079171.1"/>
    </source>
</evidence>
<name>A0ACC2TXI7_9FUNG</name>
<protein>
    <submittedName>
        <fullName evidence="1">Uncharacterized protein</fullName>
    </submittedName>
</protein>
<comment type="caution">
    <text evidence="1">The sequence shown here is derived from an EMBL/GenBank/DDBJ whole genome shotgun (WGS) entry which is preliminary data.</text>
</comment>